<keyword evidence="4" id="KW-1185">Reference proteome</keyword>
<dbReference type="Proteomes" id="UP000182427">
    <property type="component" value="Chromosome I"/>
</dbReference>
<accession>A0A1G7JP77</accession>
<dbReference type="RefSeq" id="WP_172838209.1">
    <property type="nucleotide sequence ID" value="NZ_LT629690.1"/>
</dbReference>
<feature type="compositionally biased region" description="Basic and acidic residues" evidence="1">
    <location>
        <begin position="147"/>
        <end position="157"/>
    </location>
</feature>
<feature type="compositionally biased region" description="Basic and acidic residues" evidence="1">
    <location>
        <begin position="355"/>
        <end position="365"/>
    </location>
</feature>
<feature type="compositionally biased region" description="Basic and acidic residues" evidence="1">
    <location>
        <begin position="441"/>
        <end position="456"/>
    </location>
</feature>
<name>A0A1G7JP77_9BACT</name>
<feature type="region of interest" description="Disordered" evidence="1">
    <location>
        <begin position="74"/>
        <end position="163"/>
    </location>
</feature>
<evidence type="ECO:0000313" key="4">
    <source>
        <dbReference type="Proteomes" id="UP000182427"/>
    </source>
</evidence>
<feature type="compositionally biased region" description="Basic and acidic residues" evidence="1">
    <location>
        <begin position="231"/>
        <end position="275"/>
    </location>
</feature>
<feature type="domain" description="CobQ/CobB/MinD/ParA nucleotide binding" evidence="2">
    <location>
        <begin position="532"/>
        <end position="740"/>
    </location>
</feature>
<feature type="compositionally biased region" description="Low complexity" evidence="1">
    <location>
        <begin position="276"/>
        <end position="287"/>
    </location>
</feature>
<dbReference type="Gene3D" id="3.40.50.300">
    <property type="entry name" value="P-loop containing nucleotide triphosphate hydrolases"/>
    <property type="match status" value="1"/>
</dbReference>
<sequence>MNPAEDERQDAPETPEDVAVLYTWANVHGGKYRDFSAERREHRALQRHRMVEAQRQAELDAAQAMEEAAVRELEEARRHEQEVADNEAARQEAEEARRLAEERASRERQAAQRHVETAENLKRALQDAEREMEEARRHVEQQAARYAEADARYRNSTRENIPGEIEDPYYYAGHLEPTAFAPGKGVRSSVPQRVSSERRITENYYRSKGSAEMPAAAGTERSPYTENYAYPDHRTDTPEDAHERRRPDEQERLHRPSEMRAQDIDDHGYYDHKPEAASASAIPRSPSDLNSAPGDLYIPPRVPGARPSSASAERAVRSITRPVDPEPGNTHVLDTSRVRRRESATDISARTTRHSRQEPARRDSDVSEAGEYAADSQQSMRRLPTDVRRSDSNPVFTIQGEPARSSEERPEWLGRDARDSAEVPSYQDRRESPAAGFSETQRIEAASDDRAARDVRQPAPEYVAEREVSQPRSASSDVANAPTARPSSDTLQQSRERVAARWFALKGLVGSETHSEPAVPARSKDVPVPTLCVMSLAGGVGKTSMVATVARTLSSMGERVLLADVTPHGLLPYYFGANELRPDVVRTFSPPPGSKAAPVFMVNYQAERLNGNDEGQADLLDEISRHAHGTQRVLLDLNSASAWLGRRLASEKQAKILVPITPDMNSVLGIKNMERFFAGTQDTEGRPVRPYYVLNQFDASLPLHLDVREVLRQQLGDRLLPVMIRRSPAVSEALAEGMTVMDYAPESPVAEDYMHLAEWARNLAAPAQNSMRSIRWSER</sequence>
<feature type="region of interest" description="Disordered" evidence="1">
    <location>
        <begin position="175"/>
        <end position="493"/>
    </location>
</feature>
<evidence type="ECO:0000259" key="2">
    <source>
        <dbReference type="Pfam" id="PF01656"/>
    </source>
</evidence>
<gene>
    <name evidence="3" type="ORF">SAMN05444167_1895</name>
</gene>
<protein>
    <submittedName>
        <fullName evidence="3">Cellulose synthase operon protein YhjQ</fullName>
    </submittedName>
</protein>
<dbReference type="PANTHER" id="PTHR13696:SF99">
    <property type="entry name" value="COBYRINIC ACID AC-DIAMIDE SYNTHASE"/>
    <property type="match status" value="1"/>
</dbReference>
<dbReference type="InterPro" id="IPR027417">
    <property type="entry name" value="P-loop_NTPase"/>
</dbReference>
<evidence type="ECO:0000256" key="1">
    <source>
        <dbReference type="SAM" id="MobiDB-lite"/>
    </source>
</evidence>
<proteinExistence type="predicted"/>
<dbReference type="Pfam" id="PF01656">
    <property type="entry name" value="CbiA"/>
    <property type="match status" value="1"/>
</dbReference>
<feature type="compositionally biased region" description="Basic and acidic residues" evidence="1">
    <location>
        <begin position="404"/>
        <end position="432"/>
    </location>
</feature>
<dbReference type="SUPFAM" id="SSF52540">
    <property type="entry name" value="P-loop containing nucleoside triphosphate hydrolases"/>
    <property type="match status" value="1"/>
</dbReference>
<feature type="compositionally biased region" description="Basic and acidic residues" evidence="1">
    <location>
        <begin position="334"/>
        <end position="344"/>
    </location>
</feature>
<dbReference type="AlphaFoldDB" id="A0A1G7JP77"/>
<dbReference type="InterPro" id="IPR050678">
    <property type="entry name" value="DNA_Partitioning_ATPase"/>
</dbReference>
<evidence type="ECO:0000313" key="3">
    <source>
        <dbReference type="EMBL" id="SDF26681.1"/>
    </source>
</evidence>
<dbReference type="PANTHER" id="PTHR13696">
    <property type="entry name" value="P-LOOP CONTAINING NUCLEOSIDE TRIPHOSPHATE HYDROLASE"/>
    <property type="match status" value="1"/>
</dbReference>
<dbReference type="InterPro" id="IPR002586">
    <property type="entry name" value="CobQ/CobB/MinD/ParA_Nub-bd_dom"/>
</dbReference>
<feature type="compositionally biased region" description="Basic and acidic residues" evidence="1">
    <location>
        <begin position="74"/>
        <end position="140"/>
    </location>
</feature>
<reference evidence="3 4" key="1">
    <citation type="submission" date="2016-10" db="EMBL/GenBank/DDBJ databases">
        <authorList>
            <person name="de Groot N.N."/>
        </authorList>
    </citation>
    <scope>NUCLEOTIDE SEQUENCE [LARGE SCALE GENOMIC DNA]</scope>
    <source>
        <strain evidence="3 4">GAS232</strain>
    </source>
</reference>
<organism evidence="3 4">
    <name type="scientific">Terriglobus roseus</name>
    <dbReference type="NCBI Taxonomy" id="392734"/>
    <lineage>
        <taxon>Bacteria</taxon>
        <taxon>Pseudomonadati</taxon>
        <taxon>Acidobacteriota</taxon>
        <taxon>Terriglobia</taxon>
        <taxon>Terriglobales</taxon>
        <taxon>Acidobacteriaceae</taxon>
        <taxon>Terriglobus</taxon>
    </lineage>
</organism>
<dbReference type="EMBL" id="LT629690">
    <property type="protein sequence ID" value="SDF26681.1"/>
    <property type="molecule type" value="Genomic_DNA"/>
</dbReference>